<feature type="coiled-coil region" evidence="8">
    <location>
        <begin position="349"/>
        <end position="431"/>
    </location>
</feature>
<reference evidence="10" key="1">
    <citation type="submission" date="2023-06" db="EMBL/GenBank/DDBJ databases">
        <title>A Treasure from Seagulls: Isolation and Description of Aciduricobacillus qingdaonensis gen. nov., sp. nov., a Rare Obligately Uric Acid-utilizing Member in the Family Bacillaceae.</title>
        <authorList>
            <person name="Liu W."/>
            <person name="Wang B."/>
        </authorList>
    </citation>
    <scope>NUCLEOTIDE SEQUENCE</scope>
    <source>
        <strain evidence="10">44XB</strain>
    </source>
</reference>
<keyword evidence="2 8" id="KW-0812">Transmembrane</keyword>
<keyword evidence="4 8" id="KW-0175">Coiled coil</keyword>
<comment type="similarity">
    <text evidence="8">Belongs to the EzrA family.</text>
</comment>
<accession>A0ABY9KSJ5</accession>
<evidence type="ECO:0000256" key="9">
    <source>
        <dbReference type="SAM" id="Phobius"/>
    </source>
</evidence>
<keyword evidence="6 8" id="KW-0717">Septation</keyword>
<dbReference type="EMBL" id="CP129113">
    <property type="protein sequence ID" value="WLV23796.1"/>
    <property type="molecule type" value="Genomic_DNA"/>
</dbReference>
<comment type="subcellular location">
    <subcellularLocation>
        <location evidence="8">Cell membrane</location>
        <topology evidence="8">Single-pass membrane protein</topology>
    </subcellularLocation>
    <text evidence="8">Colocalized with FtsZ to the nascent septal site.</text>
</comment>
<keyword evidence="1 8" id="KW-0132">Cell division</keyword>
<organism evidence="10 11">
    <name type="scientific">Aciduricibacillus chroicocephali</name>
    <dbReference type="NCBI Taxonomy" id="3054939"/>
    <lineage>
        <taxon>Bacteria</taxon>
        <taxon>Bacillati</taxon>
        <taxon>Bacillota</taxon>
        <taxon>Bacilli</taxon>
        <taxon>Bacillales</taxon>
        <taxon>Bacillaceae</taxon>
        <taxon>Aciduricibacillus</taxon>
    </lineage>
</organism>
<dbReference type="HAMAP" id="MF_00728">
    <property type="entry name" value="EzrA"/>
    <property type="match status" value="1"/>
</dbReference>
<feature type="topological domain" description="Extracellular" evidence="8">
    <location>
        <begin position="1"/>
        <end position="3"/>
    </location>
</feature>
<evidence type="ECO:0000313" key="10">
    <source>
        <dbReference type="EMBL" id="WLV23796.1"/>
    </source>
</evidence>
<evidence type="ECO:0000256" key="5">
    <source>
        <dbReference type="ARBA" id="ARBA00023136"/>
    </source>
</evidence>
<feature type="transmembrane region" description="Helical" evidence="9">
    <location>
        <begin position="6"/>
        <end position="22"/>
    </location>
</feature>
<evidence type="ECO:0000256" key="4">
    <source>
        <dbReference type="ARBA" id="ARBA00023054"/>
    </source>
</evidence>
<evidence type="ECO:0000256" key="8">
    <source>
        <dbReference type="HAMAP-Rule" id="MF_00728"/>
    </source>
</evidence>
<keyword evidence="11" id="KW-1185">Reference proteome</keyword>
<dbReference type="InterPro" id="IPR010379">
    <property type="entry name" value="EzrA"/>
</dbReference>
<keyword evidence="3 8" id="KW-1133">Transmembrane helix</keyword>
<sequence length="563" mass="64860">MAAYIIGAVLIIVVLFIIGSILRKRIYDAVDKLESWKISIMDRNVAAELAKIKPLNLLGETLERFEAWKERWDEILEQDLHEVEEQMYEAEQAADRYRIPSAKAIVHSAEQKLKAIEQEINKILEELGELLASEETSRKEASELEPELKALRRQLSQKRYQFGKAEAAFEKELDELFKALGTYKELADEGNYLEARALIDQVNAETAALLTKMETFPLLYKAQKHELPQAFDELRRGLREMREEGYRVDHFNFEQELNTYEKSLVQCAAMLDEGQVAKPEEIIADIRGRISEIYDILEREAIARNHVESKLPDIANIVETAAEDFAATKEEVDVMRRAYYFEDSDMERFLTLEKSVQQLIIQLQDLEMEMNGDTSHTDLRKELEELYEHVAVLESEHEAFKKRIINLRKDELEAKENVAELHEQINNLRRKLSKSNIPGVPNNILSLIEQAMAKNKLVMKALERHPLEIAGVQAALENAKQAFTHAAQEANLMIEQAHLTEKVIQYANRYRSQNDGLAMSLADAERLFRNCEYELALEKAAKAVELVEPGALKRIEQSYELMQ</sequence>
<keyword evidence="7 8" id="KW-0131">Cell cycle</keyword>
<feature type="topological domain" description="Cytoplasmic" evidence="8">
    <location>
        <begin position="23"/>
        <end position="563"/>
    </location>
</feature>
<feature type="coiled-coil region" evidence="8">
    <location>
        <begin position="73"/>
        <end position="133"/>
    </location>
</feature>
<dbReference type="Pfam" id="PF06160">
    <property type="entry name" value="EzrA"/>
    <property type="match status" value="1"/>
</dbReference>
<evidence type="ECO:0000313" key="11">
    <source>
        <dbReference type="Proteomes" id="UP001180087"/>
    </source>
</evidence>
<dbReference type="Proteomes" id="UP001180087">
    <property type="component" value="Chromosome"/>
</dbReference>
<dbReference type="RefSeq" id="WP_348026170.1">
    <property type="nucleotide sequence ID" value="NZ_CP129113.1"/>
</dbReference>
<gene>
    <name evidence="8" type="primary">ezrA</name>
    <name evidence="10" type="ORF">QR721_09095</name>
</gene>
<name>A0ABY9KSJ5_9BACI</name>
<evidence type="ECO:0000256" key="6">
    <source>
        <dbReference type="ARBA" id="ARBA00023210"/>
    </source>
</evidence>
<proteinExistence type="inferred from homology"/>
<comment type="function">
    <text evidence="8">Negative regulator of FtsZ ring formation; modulates the frequency and position of FtsZ ring formation. Inhibits FtsZ ring formation at polar sites. Interacts either with FtsZ or with one of its binding partners to promote depolymerization.</text>
</comment>
<keyword evidence="8" id="KW-1003">Cell membrane</keyword>
<evidence type="ECO:0000256" key="2">
    <source>
        <dbReference type="ARBA" id="ARBA00022692"/>
    </source>
</evidence>
<evidence type="ECO:0000256" key="1">
    <source>
        <dbReference type="ARBA" id="ARBA00022618"/>
    </source>
</evidence>
<protein>
    <recommendedName>
        <fullName evidence="8">Septation ring formation regulator EzrA</fullName>
    </recommendedName>
</protein>
<evidence type="ECO:0000256" key="3">
    <source>
        <dbReference type="ARBA" id="ARBA00022989"/>
    </source>
</evidence>
<keyword evidence="5 8" id="KW-0472">Membrane</keyword>
<evidence type="ECO:0000256" key="7">
    <source>
        <dbReference type="ARBA" id="ARBA00023306"/>
    </source>
</evidence>